<dbReference type="InterPro" id="IPR039634">
    <property type="entry name" value="Bul1-like"/>
</dbReference>
<dbReference type="PANTHER" id="PTHR31904:SF1">
    <property type="entry name" value="BYPASS OF STOP CODON PROTEIN 5-RELATED"/>
    <property type="match status" value="1"/>
</dbReference>
<dbReference type="InterPro" id="IPR022794">
    <property type="entry name" value="Bul1_C"/>
</dbReference>
<feature type="compositionally biased region" description="Polar residues" evidence="2">
    <location>
        <begin position="26"/>
        <end position="38"/>
    </location>
</feature>
<evidence type="ECO:0000256" key="2">
    <source>
        <dbReference type="SAM" id="MobiDB-lite"/>
    </source>
</evidence>
<keyword evidence="6" id="KW-1185">Reference proteome</keyword>
<name>A0A1E4RLC6_9ASCO</name>
<dbReference type="Pfam" id="PF04426">
    <property type="entry name" value="Bul1_C"/>
    <property type="match status" value="1"/>
</dbReference>
<dbReference type="Proteomes" id="UP000095085">
    <property type="component" value="Unassembled WGS sequence"/>
</dbReference>
<proteinExistence type="predicted"/>
<evidence type="ECO:0000313" key="5">
    <source>
        <dbReference type="EMBL" id="ODV67915.1"/>
    </source>
</evidence>
<reference evidence="6" key="1">
    <citation type="submission" date="2016-05" db="EMBL/GenBank/DDBJ databases">
        <title>Comparative genomics of biotechnologically important yeasts.</title>
        <authorList>
            <consortium name="DOE Joint Genome Institute"/>
            <person name="Riley R."/>
            <person name="Haridas S."/>
            <person name="Wolfe K.H."/>
            <person name="Lopes M.R."/>
            <person name="Hittinger C.T."/>
            <person name="Goker M."/>
            <person name="Salamov A."/>
            <person name="Wisecaver J."/>
            <person name="Long T.M."/>
            <person name="Aerts A.L."/>
            <person name="Barry K."/>
            <person name="Choi C."/>
            <person name="Clum A."/>
            <person name="Coughlan A.Y."/>
            <person name="Deshpande S."/>
            <person name="Douglass A.P."/>
            <person name="Hanson S.J."/>
            <person name="Klenk H.-P."/>
            <person name="Labutti K."/>
            <person name="Lapidus A."/>
            <person name="Lindquist E."/>
            <person name="Lipzen A."/>
            <person name="Meier-Kolthoff J.P."/>
            <person name="Ohm R.A."/>
            <person name="Otillar R.P."/>
            <person name="Pangilinan J."/>
            <person name="Peng Y."/>
            <person name="Rokas A."/>
            <person name="Rosa C.A."/>
            <person name="Scheuner C."/>
            <person name="Sibirny A.A."/>
            <person name="Slot J.C."/>
            <person name="Stielow J.B."/>
            <person name="Sun H."/>
            <person name="Kurtzman C.P."/>
            <person name="Blackwell M."/>
            <person name="Grigoriev I.V."/>
            <person name="Jeffries T.W."/>
        </authorList>
    </citation>
    <scope>NUCLEOTIDE SEQUENCE [LARGE SCALE GENOMIC DNA]</scope>
    <source>
        <strain evidence="6">NRRL Y-1933</strain>
    </source>
</reference>
<dbReference type="GeneID" id="30993100"/>
<feature type="region of interest" description="Disordered" evidence="2">
    <location>
        <begin position="19"/>
        <end position="48"/>
    </location>
</feature>
<evidence type="ECO:0000313" key="6">
    <source>
        <dbReference type="Proteomes" id="UP000095085"/>
    </source>
</evidence>
<dbReference type="RefSeq" id="XP_020076982.1">
    <property type="nucleotide sequence ID" value="XM_020218550.1"/>
</dbReference>
<gene>
    <name evidence="5" type="ORF">HYPBUDRAFT_107397</name>
</gene>
<dbReference type="AlphaFoldDB" id="A0A1E4RLC6"/>
<sequence>MHTHTLARSVRDDLPAYSIYSDEGESSGSNAYESNSNENLRHEPNDTATNYNFSNNLTSSLSRLSFEDTSIDENLIITDENTNNWTETIINNIHNLRSLTKTGNEYSKAIDISIHFTKDVGKVNEKPTLIDPLLHEYRKGDFINGHIYITNTSDFEVPFTMFYVMFQGHFLIASKNESKPVKFKKFLEMFDFSASYNEARIDRLISENNKDELFQTISLIDPIDNAELSLAERVLKPKTTYKRFFTFKIPERLLDSECNVHNLSYHTELPPTLGILKYFQVNDEDKFKDFLFPDSSITYGLTARFIGKAYQYNEKNEKSHNSNPTLVNSDGDEFVIFTDNQVSMRILQQAPVQSTLDYNLKTLEIETMYKNLISRLKEKIEIGEEIVQSLNENHSDEAIQLAKKLDQANKNDLAKARQLYSSKHSRDVKAKYGDKIIDKCDNYEMIIPLMKKKLLHSNSNGTLKVSSPKMPIYLRYIPPPKFRLGEPIDNSTWKFDMPINLSFTSGSLLSTHKELPRFKKILCDLVVATFKSKKFDIPLQLNHNFLFKNDFKKFYNDPTTDNDSFVHIIKKPFQEMGKKYYDLFQTLGSDRFRVEASLIDDLKAMCGIEERFMKLKIDDFKINGSKDMKDLSDLNWDLNDRSNSFEQSLSLSVNVESADFKYLQSKNRGNESAYDKFCFVPSFQTCNMARMYYFDLCFQLTTNEYFHVKVPAVIEKW</sequence>
<dbReference type="EMBL" id="KV454540">
    <property type="protein sequence ID" value="ODV67915.1"/>
    <property type="molecule type" value="Genomic_DNA"/>
</dbReference>
<feature type="domain" description="Bul1 C-terminal" evidence="4">
    <location>
        <begin position="508"/>
        <end position="716"/>
    </location>
</feature>
<dbReference type="Pfam" id="PF04425">
    <property type="entry name" value="Bul1_N"/>
    <property type="match status" value="1"/>
</dbReference>
<dbReference type="STRING" id="984485.A0A1E4RLC6"/>
<dbReference type="PANTHER" id="PTHR31904">
    <property type="entry name" value="BYPASS OF STOP CODON PROTEIN 5-RELATED"/>
    <property type="match status" value="1"/>
</dbReference>
<feature type="domain" description="Bul1 N-terminal" evidence="3">
    <location>
        <begin position="10"/>
        <end position="403"/>
    </location>
</feature>
<protein>
    <submittedName>
        <fullName evidence="5">Uncharacterized protein</fullName>
    </submittedName>
</protein>
<accession>A0A1E4RLC6</accession>
<evidence type="ECO:0000259" key="4">
    <source>
        <dbReference type="Pfam" id="PF04426"/>
    </source>
</evidence>
<feature type="coiled-coil region" evidence="1">
    <location>
        <begin position="373"/>
        <end position="411"/>
    </location>
</feature>
<keyword evidence="1" id="KW-0175">Coiled coil</keyword>
<evidence type="ECO:0000259" key="3">
    <source>
        <dbReference type="Pfam" id="PF04425"/>
    </source>
</evidence>
<dbReference type="OrthoDB" id="4007955at2759"/>
<dbReference type="InterPro" id="IPR007519">
    <property type="entry name" value="Bul1_N"/>
</dbReference>
<evidence type="ECO:0000256" key="1">
    <source>
        <dbReference type="SAM" id="Coils"/>
    </source>
</evidence>
<organism evidence="5 6">
    <name type="scientific">Hyphopichia burtonii NRRL Y-1933</name>
    <dbReference type="NCBI Taxonomy" id="984485"/>
    <lineage>
        <taxon>Eukaryota</taxon>
        <taxon>Fungi</taxon>
        <taxon>Dikarya</taxon>
        <taxon>Ascomycota</taxon>
        <taxon>Saccharomycotina</taxon>
        <taxon>Pichiomycetes</taxon>
        <taxon>Debaryomycetaceae</taxon>
        <taxon>Hyphopichia</taxon>
    </lineage>
</organism>